<dbReference type="PROSITE" id="PS50067">
    <property type="entry name" value="KINESIN_MOTOR_2"/>
    <property type="match status" value="1"/>
</dbReference>
<evidence type="ECO:0000256" key="1">
    <source>
        <dbReference type="ARBA" id="ARBA00004138"/>
    </source>
</evidence>
<evidence type="ECO:0000256" key="5">
    <source>
        <dbReference type="ARBA" id="ARBA00022741"/>
    </source>
</evidence>
<keyword evidence="4" id="KW-0493">Microtubule</keyword>
<dbReference type="InterPro" id="IPR019821">
    <property type="entry name" value="Kinesin_motor_CS"/>
</dbReference>
<dbReference type="GO" id="GO:0005874">
    <property type="term" value="C:microtubule"/>
    <property type="evidence" value="ECO:0007669"/>
    <property type="project" value="UniProtKB-KW"/>
</dbReference>
<dbReference type="AlphaFoldDB" id="A0AAV7A8C5"/>
<dbReference type="InterPro" id="IPR027417">
    <property type="entry name" value="P-loop_NTPase"/>
</dbReference>
<evidence type="ECO:0000256" key="3">
    <source>
        <dbReference type="ARBA" id="ARBA00022490"/>
    </source>
</evidence>
<comment type="caution">
    <text evidence="18">The sequence shown here is derived from an EMBL/GenBank/DDBJ whole genome shotgun (WGS) entry which is preliminary data.</text>
</comment>
<dbReference type="PANTHER" id="PTHR47968:SF69">
    <property type="entry name" value="KINESIN-LIKE PROTEIN"/>
    <property type="match status" value="1"/>
</dbReference>
<dbReference type="CDD" id="cd01370">
    <property type="entry name" value="KISc_KIP3_like"/>
    <property type="match status" value="1"/>
</dbReference>
<keyword evidence="8" id="KW-0969">Cilium</keyword>
<keyword evidence="9 14" id="KW-0505">Motor protein</keyword>
<evidence type="ECO:0000256" key="16">
    <source>
        <dbReference type="SAM" id="MobiDB-lite"/>
    </source>
</evidence>
<keyword evidence="5 14" id="KW-0547">Nucleotide-binding</keyword>
<reference evidence="18" key="1">
    <citation type="thesis" date="2020" institute="ProQuest LLC" country="789 East Eisenhower Parkway, Ann Arbor, MI, USA">
        <title>Comparative Genomics and Chromosome Evolution.</title>
        <authorList>
            <person name="Mudd A.B."/>
        </authorList>
    </citation>
    <scope>NUCLEOTIDE SEQUENCE</scope>
    <source>
        <strain evidence="18">237g6f4</strain>
        <tissue evidence="18">Blood</tissue>
    </source>
</reference>
<dbReference type="GO" id="GO:0005929">
    <property type="term" value="C:cilium"/>
    <property type="evidence" value="ECO:0007669"/>
    <property type="project" value="UniProtKB-SubCell"/>
</dbReference>
<dbReference type="SUPFAM" id="SSF52540">
    <property type="entry name" value="P-loop containing nucleoside triphosphate hydrolases"/>
    <property type="match status" value="1"/>
</dbReference>
<evidence type="ECO:0000313" key="18">
    <source>
        <dbReference type="EMBL" id="KAG8557874.1"/>
    </source>
</evidence>
<evidence type="ECO:0000256" key="6">
    <source>
        <dbReference type="ARBA" id="ARBA00022840"/>
    </source>
</evidence>
<dbReference type="GO" id="GO:0003777">
    <property type="term" value="F:microtubule motor activity"/>
    <property type="evidence" value="ECO:0007669"/>
    <property type="project" value="InterPro"/>
</dbReference>
<comment type="subcellular location">
    <subcellularLocation>
        <location evidence="1">Cell projection</location>
        <location evidence="1">Cilium</location>
    </subcellularLocation>
    <subcellularLocation>
        <location evidence="2">Cytoplasm</location>
        <location evidence="2">Cytoskeleton</location>
    </subcellularLocation>
</comment>
<feature type="binding site" evidence="14">
    <location>
        <begin position="105"/>
        <end position="112"/>
    </location>
    <ligand>
        <name>ATP</name>
        <dbReference type="ChEBI" id="CHEBI:30616"/>
    </ligand>
</feature>
<evidence type="ECO:0000259" key="17">
    <source>
        <dbReference type="PROSITE" id="PS50067"/>
    </source>
</evidence>
<feature type="region of interest" description="Disordered" evidence="16">
    <location>
        <begin position="888"/>
        <end position="911"/>
    </location>
</feature>
<evidence type="ECO:0000256" key="15">
    <source>
        <dbReference type="SAM" id="Coils"/>
    </source>
</evidence>
<dbReference type="GO" id="GO:0007018">
    <property type="term" value="P:microtubule-based movement"/>
    <property type="evidence" value="ECO:0007669"/>
    <property type="project" value="InterPro"/>
</dbReference>
<dbReference type="FunFam" id="3.40.850.10:FF:000037">
    <property type="entry name" value="kinesin-like protein KIF19"/>
    <property type="match status" value="1"/>
</dbReference>
<comment type="function">
    <text evidence="12">Plus end-directed microtubule-dependent motor protein that regulates the length of motile cilia by mediating depolymerization of microtubules at ciliary tips.</text>
</comment>
<evidence type="ECO:0000256" key="8">
    <source>
        <dbReference type="ARBA" id="ARBA00023069"/>
    </source>
</evidence>
<dbReference type="Gene3D" id="3.40.850.10">
    <property type="entry name" value="Kinesin motor domain"/>
    <property type="match status" value="1"/>
</dbReference>
<dbReference type="SMART" id="SM00129">
    <property type="entry name" value="KISc"/>
    <property type="match status" value="1"/>
</dbReference>
<gene>
    <name evidence="18" type="ORF">GDO81_016758</name>
</gene>
<evidence type="ECO:0000256" key="9">
    <source>
        <dbReference type="ARBA" id="ARBA00023175"/>
    </source>
</evidence>
<keyword evidence="11" id="KW-0966">Cell projection</keyword>
<keyword evidence="3" id="KW-0963">Cytoplasm</keyword>
<dbReference type="InterPro" id="IPR036961">
    <property type="entry name" value="Kinesin_motor_dom_sf"/>
</dbReference>
<dbReference type="Proteomes" id="UP000824782">
    <property type="component" value="Unassembled WGS sequence"/>
</dbReference>
<dbReference type="PANTHER" id="PTHR47968">
    <property type="entry name" value="CENTROMERE PROTEIN E"/>
    <property type="match status" value="1"/>
</dbReference>
<evidence type="ECO:0000313" key="19">
    <source>
        <dbReference type="Proteomes" id="UP000824782"/>
    </source>
</evidence>
<dbReference type="EMBL" id="WNYA01000008">
    <property type="protein sequence ID" value="KAG8557874.1"/>
    <property type="molecule type" value="Genomic_DNA"/>
</dbReference>
<evidence type="ECO:0000256" key="12">
    <source>
        <dbReference type="ARBA" id="ARBA00055376"/>
    </source>
</evidence>
<organism evidence="18 19">
    <name type="scientific">Engystomops pustulosus</name>
    <name type="common">Tungara frog</name>
    <name type="synonym">Physalaemus pustulosus</name>
    <dbReference type="NCBI Taxonomy" id="76066"/>
    <lineage>
        <taxon>Eukaryota</taxon>
        <taxon>Metazoa</taxon>
        <taxon>Chordata</taxon>
        <taxon>Craniata</taxon>
        <taxon>Vertebrata</taxon>
        <taxon>Euteleostomi</taxon>
        <taxon>Amphibia</taxon>
        <taxon>Batrachia</taxon>
        <taxon>Anura</taxon>
        <taxon>Neobatrachia</taxon>
        <taxon>Hyloidea</taxon>
        <taxon>Leptodactylidae</taxon>
        <taxon>Leiuperinae</taxon>
        <taxon>Engystomops</taxon>
    </lineage>
</organism>
<evidence type="ECO:0000256" key="10">
    <source>
        <dbReference type="ARBA" id="ARBA00023212"/>
    </source>
</evidence>
<keyword evidence="19" id="KW-1185">Reference proteome</keyword>
<dbReference type="Pfam" id="PF00225">
    <property type="entry name" value="Kinesin"/>
    <property type="match status" value="1"/>
</dbReference>
<keyword evidence="6 14" id="KW-0067">ATP-binding</keyword>
<evidence type="ECO:0000256" key="7">
    <source>
        <dbReference type="ARBA" id="ARBA00023054"/>
    </source>
</evidence>
<evidence type="ECO:0000256" key="14">
    <source>
        <dbReference type="PROSITE-ProRule" id="PRU00283"/>
    </source>
</evidence>
<protein>
    <recommendedName>
        <fullName evidence="13">Kinesin-like protein KIF19</fullName>
    </recommendedName>
</protein>
<keyword evidence="10" id="KW-0206">Cytoskeleton</keyword>
<dbReference type="GO" id="GO:0008017">
    <property type="term" value="F:microtubule binding"/>
    <property type="evidence" value="ECO:0007669"/>
    <property type="project" value="InterPro"/>
</dbReference>
<dbReference type="PRINTS" id="PR00380">
    <property type="entry name" value="KINESINHEAVY"/>
</dbReference>
<feature type="coiled-coil region" evidence="15">
    <location>
        <begin position="371"/>
        <end position="405"/>
    </location>
</feature>
<evidence type="ECO:0000256" key="2">
    <source>
        <dbReference type="ARBA" id="ARBA00004245"/>
    </source>
</evidence>
<keyword evidence="7 15" id="KW-0175">Coiled coil</keyword>
<evidence type="ECO:0000256" key="13">
    <source>
        <dbReference type="ARBA" id="ARBA00073205"/>
    </source>
</evidence>
<proteinExistence type="inferred from homology"/>
<feature type="region of interest" description="Disordered" evidence="16">
    <location>
        <begin position="985"/>
        <end position="1021"/>
    </location>
</feature>
<evidence type="ECO:0000256" key="11">
    <source>
        <dbReference type="ARBA" id="ARBA00023273"/>
    </source>
</evidence>
<name>A0AAV7A8C5_ENGPU</name>
<dbReference type="GO" id="GO:0005524">
    <property type="term" value="F:ATP binding"/>
    <property type="evidence" value="ECO:0007669"/>
    <property type="project" value="UniProtKB-UniRule"/>
</dbReference>
<dbReference type="InterPro" id="IPR027640">
    <property type="entry name" value="Kinesin-like_fam"/>
</dbReference>
<dbReference type="PROSITE" id="PS00411">
    <property type="entry name" value="KINESIN_MOTOR_1"/>
    <property type="match status" value="1"/>
</dbReference>
<dbReference type="InterPro" id="IPR001752">
    <property type="entry name" value="Kinesin_motor_dom"/>
</dbReference>
<sequence length="1021" mass="116040">MKNTKDDFQYHQITVVVRMRPLNQVEIEEGVQCITYKLGEQMLLLKDPNEDSDDAWKANHSRQRTFIFDAVMEQYASQDCVYESTTKSLLEGIVSGYNATVFAYGPTGTGKTYTMLGMDGEPGIFIRTLTDLFRTIQEISDNMEYSVSMSYLEIYNELIRDLLNPSSGFLDLREDSKGNVQIAGITEFFTHNAEEAMVLLRKGNRHRTQEPTAANKTSSRSHAVLQVTVKHRSKANNVHDEVRVGKLFMVDLAGSERAAQTQNRGQRMKEGAHINRSLLALGNCITALSERGGGHAHHVNYRDSKLTRLLKDALGGNSRTVMIVHISPAATAFEESRTTLIYASRAKNIKTRVKRNYESATQHITQYGGLIYNLHREIHQLQRSIRQHERELRELKDIGMKIQDKQEDGLQSDLSDQDHLSLEEKLINVFQEHLEVRRSLLQLNNANMEMRIDAIRHLATIADWEQEKAQESTRTRKDKVIEDIVIDAEDEEEEEEGDVVEPPEVMMAREEIHLLLAEQKKTASMMAELEEHWAKAKMKMSRLEQMIPEQLSSDQREVFRLLNKLHELQVWNTELRARSACKDSSLLYQKDFVILSYQQYRALCEKIIHLQRALIEDEKSHSPELLEKLHQSYSKEMENGTISRLEQLNSLLSGRLQNNMVQNGGSLLHLDIEQLEKAVVSDQKKSSVYRTRYNLSPYNADSDSDYRSSKSTPIKSTRQNSFLSLTPFHHLRTPVHQTSNYHSKEGTPTTGFPKSIDRRCSLSILPFSPEALEEIAAGTKSISLAVARRRPKVGSTESSFILKKENGFPSLHVSETPRIILYPPVRKAVSSESLLSLAPRNGADAKLLTPASMKKRQIQKNFWGKRSHSFEATSSQLSHVMPHNILRVNPDKSHRTSPRSGFPTKATRATSKDKVGLNTKTYVRPKEKRKVPDNVPSAQVMEVNYDQSDVEGPLQVLQVNRTPPSMIQQINAGTEKGQVLRKRVKGPGEVTVGKSRSTFPGNLHHKNTASKNPSRPENRRK</sequence>
<accession>A0AAV7A8C5</accession>
<evidence type="ECO:0000256" key="4">
    <source>
        <dbReference type="ARBA" id="ARBA00022701"/>
    </source>
</evidence>
<comment type="similarity">
    <text evidence="14">Belongs to the TRAFAC class myosin-kinesin ATPase superfamily. Kinesin family.</text>
</comment>
<feature type="domain" description="Kinesin motor" evidence="17">
    <location>
        <begin position="12"/>
        <end position="349"/>
    </location>
</feature>